<dbReference type="PANTHER" id="PTHR10334">
    <property type="entry name" value="CYSTEINE-RICH SECRETORY PROTEIN-RELATED"/>
    <property type="match status" value="1"/>
</dbReference>
<accession>A0A5K3FSB0</accession>
<sequence length="219" mass="25175">MRKLICLVALIWTVAADVPTLEERNRIMELHTQVRESVEPTASNMMFLRYSSELETLAQGYIVNCSFAPPNPDFLPENVSEIFHLKSGARPTFDEMLQDIASRKQYYDYEKDQCTDACFDYRQMIYAKQTAVGCAQRQCTSQTVDAQARYLTMCLYKPSERYFQERPYKSGVSCSECPEGYICRTKQCFSNSGLRNSFSGTFWLFVISNLLFLSISSTT</sequence>
<dbReference type="AlphaFoldDB" id="A0A5K3FSB0"/>
<organism evidence="3">
    <name type="scientific">Mesocestoides corti</name>
    <name type="common">Flatworm</name>
    <dbReference type="NCBI Taxonomy" id="53468"/>
    <lineage>
        <taxon>Eukaryota</taxon>
        <taxon>Metazoa</taxon>
        <taxon>Spiralia</taxon>
        <taxon>Lophotrochozoa</taxon>
        <taxon>Platyhelminthes</taxon>
        <taxon>Cestoda</taxon>
        <taxon>Eucestoda</taxon>
        <taxon>Cyclophyllidea</taxon>
        <taxon>Mesocestoididae</taxon>
        <taxon>Mesocestoides</taxon>
    </lineage>
</organism>
<name>A0A5K3FSB0_MESCO</name>
<evidence type="ECO:0000259" key="2">
    <source>
        <dbReference type="SMART" id="SM00198"/>
    </source>
</evidence>
<proteinExistence type="predicted"/>
<dbReference type="InterPro" id="IPR035940">
    <property type="entry name" value="CAP_sf"/>
</dbReference>
<feature type="signal peptide" evidence="1">
    <location>
        <begin position="1"/>
        <end position="16"/>
    </location>
</feature>
<dbReference type="Gene3D" id="3.40.33.10">
    <property type="entry name" value="CAP"/>
    <property type="match status" value="1"/>
</dbReference>
<dbReference type="Pfam" id="PF00188">
    <property type="entry name" value="CAP"/>
    <property type="match status" value="1"/>
</dbReference>
<feature type="domain" description="SCP" evidence="2">
    <location>
        <begin position="22"/>
        <end position="164"/>
    </location>
</feature>
<protein>
    <submittedName>
        <fullName evidence="3">SCP domain-containing protein</fullName>
    </submittedName>
</protein>
<evidence type="ECO:0000313" key="3">
    <source>
        <dbReference type="WBParaSite" id="MCU_010795-RA"/>
    </source>
</evidence>
<keyword evidence="1" id="KW-0732">Signal</keyword>
<dbReference type="SUPFAM" id="SSF55797">
    <property type="entry name" value="PR-1-like"/>
    <property type="match status" value="1"/>
</dbReference>
<dbReference type="SMART" id="SM00198">
    <property type="entry name" value="SCP"/>
    <property type="match status" value="1"/>
</dbReference>
<dbReference type="InterPro" id="IPR014044">
    <property type="entry name" value="CAP_dom"/>
</dbReference>
<feature type="chain" id="PRO_5024371125" evidence="1">
    <location>
        <begin position="17"/>
        <end position="219"/>
    </location>
</feature>
<reference evidence="3" key="1">
    <citation type="submission" date="2019-11" db="UniProtKB">
        <authorList>
            <consortium name="WormBaseParasite"/>
        </authorList>
    </citation>
    <scope>IDENTIFICATION</scope>
</reference>
<dbReference type="WBParaSite" id="MCU_010795-RA">
    <property type="protein sequence ID" value="MCU_010795-RA"/>
    <property type="gene ID" value="MCU_010795"/>
</dbReference>
<evidence type="ECO:0000256" key="1">
    <source>
        <dbReference type="SAM" id="SignalP"/>
    </source>
</evidence>
<dbReference type="InterPro" id="IPR001283">
    <property type="entry name" value="CRISP-related"/>
</dbReference>